<sequence>MCDGVRCGGGESIETSIAPRAQSVFAARERERTLSVTTLAMKGHFHAPELDPEFFPGQTYDQMLLEDFANGWFALDRIMLVRLFMAAVLLIVFMVAFRNPKLVPKGFQNVAEIAVDFVRINIAEDILGKKEGRRFLPLLATIFFSVLFMNVATIIPFLNISPNSRIGMPIVLAVAGYVAMVYAGAQRYGFGKFVKSSVVIPNLPPLLHLLVVPIEFFSTFILRPVTLALRLMANFLAGHIILVLLYSATNFFFWQLNAWTSLSGLTIVAAILFTVYEIIVIFLQAYIFALLVAVYIELSLHADSH</sequence>
<dbReference type="NCBIfam" id="TIGR01131">
    <property type="entry name" value="ATP_synt_6_or_A"/>
    <property type="match status" value="1"/>
</dbReference>
<evidence type="ECO:0000256" key="4">
    <source>
        <dbReference type="ARBA" id="ARBA00022547"/>
    </source>
</evidence>
<evidence type="ECO:0000256" key="11">
    <source>
        <dbReference type="HAMAP-Rule" id="MF_01393"/>
    </source>
</evidence>
<evidence type="ECO:0000256" key="3">
    <source>
        <dbReference type="ARBA" id="ARBA00022448"/>
    </source>
</evidence>
<keyword evidence="9 11" id="KW-0472">Membrane</keyword>
<evidence type="ECO:0000256" key="7">
    <source>
        <dbReference type="ARBA" id="ARBA00022989"/>
    </source>
</evidence>
<comment type="function">
    <text evidence="11 12">Key component of the proton channel; it plays a direct role in the translocation of protons across the membrane.</text>
</comment>
<evidence type="ECO:0000256" key="1">
    <source>
        <dbReference type="ARBA" id="ARBA00004141"/>
    </source>
</evidence>
<feature type="transmembrane region" description="Helical" evidence="11">
    <location>
        <begin position="206"/>
        <end position="225"/>
    </location>
</feature>
<dbReference type="GO" id="GO:0046933">
    <property type="term" value="F:proton-transporting ATP synthase activity, rotational mechanism"/>
    <property type="evidence" value="ECO:0007669"/>
    <property type="project" value="UniProtKB-UniRule"/>
</dbReference>
<reference evidence="14" key="2">
    <citation type="submission" date="2015-05" db="EMBL/GenBank/DDBJ databases">
        <title>Complete genome sequence of Corynebacterium uterequi DSM 45634, isolated from the uterus of a maiden mare.</title>
        <authorList>
            <person name="Ruckert C."/>
            <person name="Albersmeier A."/>
            <person name="Winkler A."/>
            <person name="Tauch A."/>
        </authorList>
    </citation>
    <scope>NUCLEOTIDE SEQUENCE [LARGE SCALE GENOMIC DNA]</scope>
    <source>
        <strain evidence="14">DSM 45634</strain>
    </source>
</reference>
<evidence type="ECO:0000256" key="10">
    <source>
        <dbReference type="ARBA" id="ARBA00023310"/>
    </source>
</evidence>
<keyword evidence="8 11" id="KW-0406">Ion transport</keyword>
<keyword evidence="3 11" id="KW-0813">Transport</keyword>
<dbReference type="PRINTS" id="PR00123">
    <property type="entry name" value="ATPASEA"/>
</dbReference>
<evidence type="ECO:0000313" key="13">
    <source>
        <dbReference type="EMBL" id="AKK10894.1"/>
    </source>
</evidence>
<gene>
    <name evidence="11 13" type="primary">atpB</name>
    <name evidence="13" type="ORF">CUTER_04445</name>
</gene>
<protein>
    <recommendedName>
        <fullName evidence="11 12">ATP synthase subunit a</fullName>
    </recommendedName>
    <alternativeName>
        <fullName evidence="11">ATP synthase F0 sector subunit a</fullName>
    </alternativeName>
    <alternativeName>
        <fullName evidence="11">F-ATPase subunit 6</fullName>
    </alternativeName>
</protein>
<dbReference type="InterPro" id="IPR045083">
    <property type="entry name" value="ATP_synth_F0_asu_bact/mt"/>
</dbReference>
<evidence type="ECO:0000256" key="5">
    <source>
        <dbReference type="ARBA" id="ARBA00022692"/>
    </source>
</evidence>
<dbReference type="Pfam" id="PF00119">
    <property type="entry name" value="ATP-synt_A"/>
    <property type="match status" value="1"/>
</dbReference>
<keyword evidence="4 11" id="KW-0138">CF(0)</keyword>
<feature type="transmembrane region" description="Helical" evidence="11">
    <location>
        <begin position="78"/>
        <end position="97"/>
    </location>
</feature>
<evidence type="ECO:0000256" key="6">
    <source>
        <dbReference type="ARBA" id="ARBA00022781"/>
    </source>
</evidence>
<proteinExistence type="inferred from homology"/>
<evidence type="ECO:0000256" key="9">
    <source>
        <dbReference type="ARBA" id="ARBA00023136"/>
    </source>
</evidence>
<keyword evidence="10 11" id="KW-0066">ATP synthesis</keyword>
<comment type="similarity">
    <text evidence="2 11 12">Belongs to the ATPase A chain family.</text>
</comment>
<dbReference type="PATRIC" id="fig|1072256.5.peg.883"/>
<evidence type="ECO:0000256" key="2">
    <source>
        <dbReference type="ARBA" id="ARBA00006810"/>
    </source>
</evidence>
<dbReference type="CDD" id="cd00310">
    <property type="entry name" value="ATP-synt_Fo_a_6"/>
    <property type="match status" value="1"/>
</dbReference>
<dbReference type="AlphaFoldDB" id="A0A0G3HC70"/>
<evidence type="ECO:0000313" key="14">
    <source>
        <dbReference type="Proteomes" id="UP000035548"/>
    </source>
</evidence>
<dbReference type="Proteomes" id="UP000035548">
    <property type="component" value="Chromosome"/>
</dbReference>
<evidence type="ECO:0000256" key="12">
    <source>
        <dbReference type="RuleBase" id="RU000483"/>
    </source>
</evidence>
<feature type="transmembrane region" description="Helical" evidence="11">
    <location>
        <begin position="166"/>
        <end position="185"/>
    </location>
</feature>
<dbReference type="GO" id="GO:0005886">
    <property type="term" value="C:plasma membrane"/>
    <property type="evidence" value="ECO:0007669"/>
    <property type="project" value="UniProtKB-SubCell"/>
</dbReference>
<feature type="transmembrane region" description="Helical" evidence="11">
    <location>
        <begin position="265"/>
        <end position="296"/>
    </location>
</feature>
<comment type="subcellular location">
    <subcellularLocation>
        <location evidence="11 12">Cell membrane</location>
        <topology evidence="11 12">Multi-pass membrane protein</topology>
    </subcellularLocation>
    <subcellularLocation>
        <location evidence="1">Membrane</location>
        <topology evidence="1">Multi-pass membrane protein</topology>
    </subcellularLocation>
</comment>
<feature type="transmembrane region" description="Helical" evidence="11">
    <location>
        <begin position="135"/>
        <end position="160"/>
    </location>
</feature>
<reference evidence="13 14" key="1">
    <citation type="journal article" date="2015" name="Genome Announc.">
        <title>Virulence Factor Genes Detected in the Complete Genome Sequence of Corynebacterium uterequi DSM 45634, Isolated from the Uterus of a Maiden Mare.</title>
        <authorList>
            <person name="Ruckert C."/>
            <person name="Kriete M."/>
            <person name="Jaenicke S."/>
            <person name="Winkler A."/>
            <person name="Tauch A."/>
        </authorList>
    </citation>
    <scope>NUCLEOTIDE SEQUENCE [LARGE SCALE GENOMIC DNA]</scope>
    <source>
        <strain evidence="13 14">DSM 45634</strain>
    </source>
</reference>
<keyword evidence="14" id="KW-1185">Reference proteome</keyword>
<dbReference type="GO" id="GO:0045259">
    <property type="term" value="C:proton-transporting ATP synthase complex"/>
    <property type="evidence" value="ECO:0007669"/>
    <property type="project" value="UniProtKB-KW"/>
</dbReference>
<evidence type="ECO:0000256" key="8">
    <source>
        <dbReference type="ARBA" id="ARBA00023065"/>
    </source>
</evidence>
<dbReference type="STRING" id="1072256.CUTER_04445"/>
<keyword evidence="5 11" id="KW-0812">Transmembrane</keyword>
<keyword evidence="6 11" id="KW-0375">Hydrogen ion transport</keyword>
<dbReference type="InterPro" id="IPR035908">
    <property type="entry name" value="F0_ATP_A_sf"/>
</dbReference>
<keyword evidence="11" id="KW-1003">Cell membrane</keyword>
<dbReference type="PANTHER" id="PTHR11410:SF0">
    <property type="entry name" value="ATP SYNTHASE SUBUNIT A"/>
    <property type="match status" value="1"/>
</dbReference>
<dbReference type="Gene3D" id="1.20.120.220">
    <property type="entry name" value="ATP synthase, F0 complex, subunit A"/>
    <property type="match status" value="1"/>
</dbReference>
<dbReference type="EMBL" id="CP011546">
    <property type="protein sequence ID" value="AKK10894.1"/>
    <property type="molecule type" value="Genomic_DNA"/>
</dbReference>
<dbReference type="KEGG" id="cut:CUTER_04445"/>
<keyword evidence="7 11" id="KW-1133">Transmembrane helix</keyword>
<dbReference type="SUPFAM" id="SSF81336">
    <property type="entry name" value="F1F0 ATP synthase subunit A"/>
    <property type="match status" value="1"/>
</dbReference>
<feature type="transmembrane region" description="Helical" evidence="11">
    <location>
        <begin position="231"/>
        <end position="253"/>
    </location>
</feature>
<dbReference type="InterPro" id="IPR000568">
    <property type="entry name" value="ATP_synth_F0_asu"/>
</dbReference>
<organism evidence="13 14">
    <name type="scientific">Corynebacterium uterequi</name>
    <dbReference type="NCBI Taxonomy" id="1072256"/>
    <lineage>
        <taxon>Bacteria</taxon>
        <taxon>Bacillati</taxon>
        <taxon>Actinomycetota</taxon>
        <taxon>Actinomycetes</taxon>
        <taxon>Mycobacteriales</taxon>
        <taxon>Corynebacteriaceae</taxon>
        <taxon>Corynebacterium</taxon>
    </lineage>
</organism>
<name>A0A0G3HC70_9CORY</name>
<dbReference type="HAMAP" id="MF_01393">
    <property type="entry name" value="ATP_synth_a_bact"/>
    <property type="match status" value="1"/>
</dbReference>
<dbReference type="PANTHER" id="PTHR11410">
    <property type="entry name" value="ATP SYNTHASE SUBUNIT A"/>
    <property type="match status" value="1"/>
</dbReference>
<accession>A0A0G3HC70</accession>